<dbReference type="Proteomes" id="UP001243989">
    <property type="component" value="Unassembled WGS sequence"/>
</dbReference>
<dbReference type="GeneID" id="85467301"/>
<gene>
    <name evidence="2" type="ORF">BDP81DRAFT_19313</name>
</gene>
<feature type="region of interest" description="Disordered" evidence="1">
    <location>
        <begin position="364"/>
        <end position="397"/>
    </location>
</feature>
<evidence type="ECO:0000313" key="2">
    <source>
        <dbReference type="EMBL" id="KAK1656293.1"/>
    </source>
</evidence>
<name>A0AAJ0A4F6_9PEZI</name>
<protein>
    <recommendedName>
        <fullName evidence="4">C2H2-type domain-containing protein</fullName>
    </recommendedName>
</protein>
<accession>A0AAJ0A4F6</accession>
<keyword evidence="3" id="KW-1185">Reference proteome</keyword>
<comment type="caution">
    <text evidence="2">The sequence shown here is derived from an EMBL/GenBank/DDBJ whole genome shotgun (WGS) entry which is preliminary data.</text>
</comment>
<evidence type="ECO:0008006" key="4">
    <source>
        <dbReference type="Google" id="ProtNLM"/>
    </source>
</evidence>
<dbReference type="RefSeq" id="XP_060452337.1">
    <property type="nucleotide sequence ID" value="XM_060582439.1"/>
</dbReference>
<dbReference type="AlphaFoldDB" id="A0AAJ0A4F6"/>
<dbReference type="PANTHER" id="PTHR38166">
    <property type="entry name" value="C2H2-TYPE DOMAIN-CONTAINING PROTEIN-RELATED"/>
    <property type="match status" value="1"/>
</dbReference>
<sequence length="523" mass="58208">MIFSMRDPMWTPTGTVFDPTARLTQQLEHLAIYEQPVPAAYAPQQAAAALYPAQTPAPVSQNPNYGSTAYAPQYRPSVWSTSNIGVCPSPLDYPPHISSQPAPTWVPDQVCTAGGYQDGSNSPFIPGYSLIETTRGTDSYRGGARKDSFIDSAKPLLLACPYLKYDPSTYSQRRGCRGAAFPSTHRLKEHLHRTHRQKPNCPRCRSLFKTEAEVGNHLKAQALCKVILGDGDVEGFDAAQEKLLKSKKRRKGVDTEEDKWREIFKILFPGHQDVPDPFYKTSLDDQSLVIHVPIKDQDDVESIFTRDIPSPVEEETFSKMEEAVGGRLTKKKRRKLMNVFRGFAVKMLRHSAEGDNTDRAITAMSKSSQVERPRSARAPGEELQRVKADEKPNEKLERKQDEVYVVHEATQTSMSGPPMDPVMTLSSFPSVEGTMPRSAPLDFQAFDLGIDSDVAFWPAWDAAFANDNEDAWLDDLLRTVTALPGGFAQEQDKTVGIEPANAYDCVETIPRQTRLVIGRDATS</sequence>
<proteinExistence type="predicted"/>
<evidence type="ECO:0000313" key="3">
    <source>
        <dbReference type="Proteomes" id="UP001243989"/>
    </source>
</evidence>
<dbReference type="EMBL" id="JAHMHQ010000001">
    <property type="protein sequence ID" value="KAK1656293.1"/>
    <property type="molecule type" value="Genomic_DNA"/>
</dbReference>
<reference evidence="2" key="1">
    <citation type="submission" date="2021-06" db="EMBL/GenBank/DDBJ databases">
        <title>Comparative genomics, transcriptomics and evolutionary studies reveal genomic signatures of adaptation to plant cell wall in hemibiotrophic fungi.</title>
        <authorList>
            <consortium name="DOE Joint Genome Institute"/>
            <person name="Baroncelli R."/>
            <person name="Diaz J.F."/>
            <person name="Benocci T."/>
            <person name="Peng M."/>
            <person name="Battaglia E."/>
            <person name="Haridas S."/>
            <person name="Andreopoulos W."/>
            <person name="Labutti K."/>
            <person name="Pangilinan J."/>
            <person name="Floch G.L."/>
            <person name="Makela M.R."/>
            <person name="Henrissat B."/>
            <person name="Grigoriev I.V."/>
            <person name="Crouch J.A."/>
            <person name="De Vries R.P."/>
            <person name="Sukno S.A."/>
            <person name="Thon M.R."/>
        </authorList>
    </citation>
    <scope>NUCLEOTIDE SEQUENCE</scope>
    <source>
        <strain evidence="2">CBS 102054</strain>
    </source>
</reference>
<evidence type="ECO:0000256" key="1">
    <source>
        <dbReference type="SAM" id="MobiDB-lite"/>
    </source>
</evidence>
<dbReference type="PANTHER" id="PTHR38166:SF1">
    <property type="entry name" value="C2H2-TYPE DOMAIN-CONTAINING PROTEIN"/>
    <property type="match status" value="1"/>
</dbReference>
<organism evidence="2 3">
    <name type="scientific">Colletotrichum phormii</name>
    <dbReference type="NCBI Taxonomy" id="359342"/>
    <lineage>
        <taxon>Eukaryota</taxon>
        <taxon>Fungi</taxon>
        <taxon>Dikarya</taxon>
        <taxon>Ascomycota</taxon>
        <taxon>Pezizomycotina</taxon>
        <taxon>Sordariomycetes</taxon>
        <taxon>Hypocreomycetidae</taxon>
        <taxon>Glomerellales</taxon>
        <taxon>Glomerellaceae</taxon>
        <taxon>Colletotrichum</taxon>
        <taxon>Colletotrichum acutatum species complex</taxon>
    </lineage>
</organism>
<feature type="compositionally biased region" description="Basic and acidic residues" evidence="1">
    <location>
        <begin position="369"/>
        <end position="397"/>
    </location>
</feature>